<organism evidence="3 4">
    <name type="scientific">Candidatus Corynebacterium faecigallinarum</name>
    <dbReference type="NCBI Taxonomy" id="2838528"/>
    <lineage>
        <taxon>Bacteria</taxon>
        <taxon>Bacillati</taxon>
        <taxon>Actinomycetota</taxon>
        <taxon>Actinomycetes</taxon>
        <taxon>Mycobacteriales</taxon>
        <taxon>Corynebacteriaceae</taxon>
        <taxon>Corynebacterium</taxon>
    </lineage>
</organism>
<gene>
    <name evidence="3" type="ORF">H9751_08040</name>
</gene>
<protein>
    <recommendedName>
        <fullName evidence="5">Secreted protein</fullName>
    </recommendedName>
</protein>
<feature type="signal peptide" evidence="2">
    <location>
        <begin position="1"/>
        <end position="23"/>
    </location>
</feature>
<feature type="compositionally biased region" description="Acidic residues" evidence="1">
    <location>
        <begin position="67"/>
        <end position="80"/>
    </location>
</feature>
<evidence type="ECO:0000313" key="3">
    <source>
        <dbReference type="EMBL" id="HJC85478.1"/>
    </source>
</evidence>
<feature type="compositionally biased region" description="Low complexity" evidence="1">
    <location>
        <begin position="52"/>
        <end position="66"/>
    </location>
</feature>
<dbReference type="AlphaFoldDB" id="A0A9D2QG54"/>
<evidence type="ECO:0008006" key="5">
    <source>
        <dbReference type="Google" id="ProtNLM"/>
    </source>
</evidence>
<keyword evidence="2" id="KW-0732">Signal</keyword>
<dbReference type="Proteomes" id="UP000823858">
    <property type="component" value="Unassembled WGS sequence"/>
</dbReference>
<reference evidence="3" key="1">
    <citation type="journal article" date="2021" name="PeerJ">
        <title>Extensive microbial diversity within the chicken gut microbiome revealed by metagenomics and culture.</title>
        <authorList>
            <person name="Gilroy R."/>
            <person name="Ravi A."/>
            <person name="Getino M."/>
            <person name="Pursley I."/>
            <person name="Horton D.L."/>
            <person name="Alikhan N.F."/>
            <person name="Baker D."/>
            <person name="Gharbi K."/>
            <person name="Hall N."/>
            <person name="Watson M."/>
            <person name="Adriaenssens E.M."/>
            <person name="Foster-Nyarko E."/>
            <person name="Jarju S."/>
            <person name="Secka A."/>
            <person name="Antonio M."/>
            <person name="Oren A."/>
            <person name="Chaudhuri R.R."/>
            <person name="La Ragione R."/>
            <person name="Hildebrand F."/>
            <person name="Pallen M.J."/>
        </authorList>
    </citation>
    <scope>NUCLEOTIDE SEQUENCE</scope>
    <source>
        <strain evidence="3">ChiHjej13B12-4958</strain>
    </source>
</reference>
<comment type="caution">
    <text evidence="3">The sequence shown here is derived from an EMBL/GenBank/DDBJ whole genome shotgun (WGS) entry which is preliminary data.</text>
</comment>
<proteinExistence type="predicted"/>
<sequence length="226" mass="24101">MIRPAARSLAVAAALSTALALTACGDDGDDSTDTGTDPVFTEQETAVEQDDTTSASASAAESASESADADDDADDDDNDADDKAVEPSSSGDVEISVTAPDKSSYSNTIIKTGQTTYEMTADYSERDSLTKLPSVGWSPSEELRNCSTKVTYTSEDGTEIAQYRTQDCESSISEGESSDAYEWFDRSPLPAQGQEVDLTIVVEIEADDDTYEGESTISLRNPNNYR</sequence>
<reference evidence="3" key="2">
    <citation type="submission" date="2021-04" db="EMBL/GenBank/DDBJ databases">
        <authorList>
            <person name="Gilroy R."/>
        </authorList>
    </citation>
    <scope>NUCLEOTIDE SEQUENCE</scope>
    <source>
        <strain evidence="3">ChiHjej13B12-4958</strain>
    </source>
</reference>
<feature type="chain" id="PRO_5038963307" description="Secreted protein" evidence="2">
    <location>
        <begin position="24"/>
        <end position="226"/>
    </location>
</feature>
<dbReference type="EMBL" id="DWVP01000019">
    <property type="protein sequence ID" value="HJC85478.1"/>
    <property type="molecule type" value="Genomic_DNA"/>
</dbReference>
<name>A0A9D2QG54_9CORY</name>
<accession>A0A9D2QG54</accession>
<dbReference type="PROSITE" id="PS51257">
    <property type="entry name" value="PROKAR_LIPOPROTEIN"/>
    <property type="match status" value="1"/>
</dbReference>
<evidence type="ECO:0000256" key="2">
    <source>
        <dbReference type="SAM" id="SignalP"/>
    </source>
</evidence>
<evidence type="ECO:0000256" key="1">
    <source>
        <dbReference type="SAM" id="MobiDB-lite"/>
    </source>
</evidence>
<feature type="region of interest" description="Disordered" evidence="1">
    <location>
        <begin position="23"/>
        <end position="107"/>
    </location>
</feature>
<evidence type="ECO:0000313" key="4">
    <source>
        <dbReference type="Proteomes" id="UP000823858"/>
    </source>
</evidence>